<proteinExistence type="predicted"/>
<evidence type="ECO:0000313" key="1">
    <source>
        <dbReference type="EMBL" id="HBJ09792.1"/>
    </source>
</evidence>
<comment type="caution">
    <text evidence="1">The sequence shown here is derived from an EMBL/GenBank/DDBJ whole genome shotgun (WGS) entry which is preliminary data.</text>
</comment>
<reference evidence="1 2" key="1">
    <citation type="journal article" date="2018" name="Nat. Biotechnol.">
        <title>A standardized bacterial taxonomy based on genome phylogeny substantially revises the tree of life.</title>
        <authorList>
            <person name="Parks D.H."/>
            <person name="Chuvochina M."/>
            <person name="Waite D.W."/>
            <person name="Rinke C."/>
            <person name="Skarshewski A."/>
            <person name="Chaumeil P.A."/>
            <person name="Hugenholtz P."/>
        </authorList>
    </citation>
    <scope>NUCLEOTIDE SEQUENCE [LARGE SCALE GENOMIC DNA]</scope>
    <source>
        <strain evidence="1">UBA11482</strain>
    </source>
</reference>
<protein>
    <submittedName>
        <fullName evidence="1">Uncharacterized protein</fullName>
    </submittedName>
</protein>
<gene>
    <name evidence="1" type="ORF">DDY73_12415</name>
</gene>
<dbReference type="RefSeq" id="WP_022391177.1">
    <property type="nucleotide sequence ID" value="NZ_CAUAJF010000058.1"/>
</dbReference>
<evidence type="ECO:0000313" key="2">
    <source>
        <dbReference type="Proteomes" id="UP000262954"/>
    </source>
</evidence>
<dbReference type="AlphaFoldDB" id="A0A316RA01"/>
<dbReference type="EMBL" id="DNWC01000160">
    <property type="protein sequence ID" value="HBJ09792.1"/>
    <property type="molecule type" value="Genomic_DNA"/>
</dbReference>
<name>A0A316RA01_9BACT</name>
<dbReference type="Proteomes" id="UP000262954">
    <property type="component" value="Unassembled WGS sequence"/>
</dbReference>
<organism evidence="1 2">
    <name type="scientific">Coprobacter fastidiosus</name>
    <dbReference type="NCBI Taxonomy" id="1099853"/>
    <lineage>
        <taxon>Bacteria</taxon>
        <taxon>Pseudomonadati</taxon>
        <taxon>Bacteroidota</taxon>
        <taxon>Bacteroidia</taxon>
        <taxon>Bacteroidales</taxon>
        <taxon>Barnesiellaceae</taxon>
        <taxon>Coprobacter</taxon>
    </lineage>
</organism>
<accession>A0A316RA01</accession>
<sequence>MRITIITLLFLFIQFVPGIAKIIRKPSFEARNTTTFNIDSIEIRDDLTRIYATCNHIPGQWMIIHSDLYIISPTDKQEWKAIEIDGTDFNRKFQVSEQGKANISIDFPALSKEIKTIDLCERSGDSPIRIININLQDASVSSGKDTIQTALFHKNISQQDTVKLNNILKKNIAVLKGHINGYHPRLRFGNGSIYLDNVITKEQRTIPVNIDSLGNFTTTLQLYYPVQQTLFFPKGYINFYIEPGDTLLVETEMDRLTTPVRNIEDLEKQDNYAKYYGNLAQTNYELRNIRVSFHNDIQELATDILTLSPILFKEKYTREYHQQREKLKEWLKKNNISSKTAEIALLNSDYAYARMLLDYETYHTRKFPNQEIPQEYYQFLKTLPLNNENSLLAADYKLFINRLELSNPLLATRKISSSDLIDSFANIGVKLTPEEKELIVFSMNLKNLSDTVNFKNFASRMYEFNHKYASEQILIREKLNTQKTYDIYTSQLGLNLGITLDLLYTRKFIPRLNTMKRKLTSKEFDTYTFYIGQPFLKQFMNEININFVPDTVSNDKRCNLE</sequence>